<sequence>MESKRRREEEKDAGMQGTIRTGQDRGERRGAAKSMSLLRWRGAWRSIS</sequence>
<protein>
    <submittedName>
        <fullName evidence="2">Uncharacterized protein</fullName>
    </submittedName>
</protein>
<dbReference type="GeneID" id="28958668"/>
<accession>A0A0J9UAN5</accession>
<name>A0A0J9UAN5_FUSO4</name>
<dbReference type="Proteomes" id="UP000009097">
    <property type="component" value="Unassembled WGS sequence"/>
</dbReference>
<reference evidence="2" key="2">
    <citation type="journal article" date="2010" name="Nature">
        <title>Comparative genomics reveals mobile pathogenicity chromosomes in Fusarium.</title>
        <authorList>
            <person name="Ma L.J."/>
            <person name="van der Does H.C."/>
            <person name="Borkovich K.A."/>
            <person name="Coleman J.J."/>
            <person name="Daboussi M.J."/>
            <person name="Di Pietro A."/>
            <person name="Dufresne M."/>
            <person name="Freitag M."/>
            <person name="Grabherr M."/>
            <person name="Henrissat B."/>
            <person name="Houterman P.M."/>
            <person name="Kang S."/>
            <person name="Shim W.B."/>
            <person name="Woloshuk C."/>
            <person name="Xie X."/>
            <person name="Xu J.R."/>
            <person name="Antoniw J."/>
            <person name="Baker S.E."/>
            <person name="Bluhm B.H."/>
            <person name="Breakspear A."/>
            <person name="Brown D.W."/>
            <person name="Butchko R.A."/>
            <person name="Chapman S."/>
            <person name="Coulson R."/>
            <person name="Coutinho P.M."/>
            <person name="Danchin E.G."/>
            <person name="Diener A."/>
            <person name="Gale L.R."/>
            <person name="Gardiner D.M."/>
            <person name="Goff S."/>
            <person name="Hammond-Kosack K.E."/>
            <person name="Hilburn K."/>
            <person name="Hua-Van A."/>
            <person name="Jonkers W."/>
            <person name="Kazan K."/>
            <person name="Kodira C.D."/>
            <person name="Koehrsen M."/>
            <person name="Kumar L."/>
            <person name="Lee Y.H."/>
            <person name="Li L."/>
            <person name="Manners J.M."/>
            <person name="Miranda-Saavedra D."/>
            <person name="Mukherjee M."/>
            <person name="Park G."/>
            <person name="Park J."/>
            <person name="Park S.Y."/>
            <person name="Proctor R.H."/>
            <person name="Regev A."/>
            <person name="Ruiz-Roldan M.C."/>
            <person name="Sain D."/>
            <person name="Sakthikumar S."/>
            <person name="Sykes S."/>
            <person name="Schwartz D.C."/>
            <person name="Turgeon B.G."/>
            <person name="Wapinski I."/>
            <person name="Yoder O."/>
            <person name="Young S."/>
            <person name="Zeng Q."/>
            <person name="Zhou S."/>
            <person name="Galagan J."/>
            <person name="Cuomo C.A."/>
            <person name="Kistler H.C."/>
            <person name="Rep M."/>
        </authorList>
    </citation>
    <scope>NUCLEOTIDE SEQUENCE [LARGE SCALE GENOMIC DNA]</scope>
    <source>
        <strain evidence="2">4287</strain>
    </source>
</reference>
<feature type="region of interest" description="Disordered" evidence="1">
    <location>
        <begin position="1"/>
        <end position="33"/>
    </location>
</feature>
<dbReference type="KEGG" id="fox:FOXG_17962"/>
<dbReference type="AlphaFoldDB" id="A0A0J9UAN5"/>
<dbReference type="RefSeq" id="XP_018233186.1">
    <property type="nucleotide sequence ID" value="XM_018397989.1"/>
</dbReference>
<evidence type="ECO:0000313" key="3">
    <source>
        <dbReference type="Proteomes" id="UP000009097"/>
    </source>
</evidence>
<evidence type="ECO:0000256" key="1">
    <source>
        <dbReference type="SAM" id="MobiDB-lite"/>
    </source>
</evidence>
<dbReference type="VEuPathDB" id="FungiDB:FOXG_17962"/>
<reference evidence="2" key="1">
    <citation type="submission" date="2007-04" db="EMBL/GenBank/DDBJ databases">
        <authorList>
            <consortium name="The Broad Institute Genome Sequencing Platform"/>
            <person name="Birren B."/>
            <person name="Lander E."/>
            <person name="Galagan J."/>
            <person name="Nusbaum C."/>
            <person name="Devon K."/>
            <person name="Ma L.-J."/>
            <person name="Jaffe D."/>
            <person name="Butler J."/>
            <person name="Alvarez P."/>
            <person name="Gnerre S."/>
            <person name="Grabherr M."/>
            <person name="Kleber M."/>
            <person name="Mauceli E."/>
            <person name="Brockman W."/>
            <person name="MacCallum I.A."/>
            <person name="Young S."/>
            <person name="LaButti K."/>
            <person name="DeCaprio D."/>
            <person name="Crawford M."/>
            <person name="Koehrsen M."/>
            <person name="Engels R."/>
            <person name="Montgomery P."/>
            <person name="Pearson M."/>
            <person name="Howarth C."/>
            <person name="Larson L."/>
            <person name="White J."/>
            <person name="O'Leary S."/>
            <person name="Kodira C."/>
            <person name="Zeng Q."/>
            <person name="Yandava C."/>
            <person name="Alvarado L."/>
            <person name="Kistler C."/>
            <person name="Shim W.-B."/>
            <person name="Kang S."/>
            <person name="Woloshuk C."/>
        </authorList>
    </citation>
    <scope>NUCLEOTIDE SEQUENCE</scope>
    <source>
        <strain evidence="2">4287</strain>
    </source>
</reference>
<organism evidence="2 3">
    <name type="scientific">Fusarium oxysporum f. sp. lycopersici (strain 4287 / CBS 123668 / FGSC 9935 / NRRL 34936)</name>
    <name type="common">Fusarium vascular wilt of tomato</name>
    <dbReference type="NCBI Taxonomy" id="426428"/>
    <lineage>
        <taxon>Eukaryota</taxon>
        <taxon>Fungi</taxon>
        <taxon>Dikarya</taxon>
        <taxon>Ascomycota</taxon>
        <taxon>Pezizomycotina</taxon>
        <taxon>Sordariomycetes</taxon>
        <taxon>Hypocreomycetidae</taxon>
        <taxon>Hypocreales</taxon>
        <taxon>Nectriaceae</taxon>
        <taxon>Fusarium</taxon>
        <taxon>Fusarium oxysporum species complex</taxon>
    </lineage>
</organism>
<dbReference type="EMBL" id="DS231696">
    <property type="protein sequence ID" value="KNA95140.1"/>
    <property type="molecule type" value="Genomic_DNA"/>
</dbReference>
<feature type="compositionally biased region" description="Basic and acidic residues" evidence="1">
    <location>
        <begin position="1"/>
        <end position="13"/>
    </location>
</feature>
<gene>
    <name evidence="2" type="ORF">FOXG_17962</name>
</gene>
<evidence type="ECO:0000313" key="2">
    <source>
        <dbReference type="EMBL" id="KNA95140.1"/>
    </source>
</evidence>
<proteinExistence type="predicted"/>